<proteinExistence type="predicted"/>
<gene>
    <name evidence="1" type="ORF">AA23TX_00486</name>
</gene>
<evidence type="ECO:0000313" key="2">
    <source>
        <dbReference type="Proteomes" id="UP000399805"/>
    </source>
</evidence>
<organism evidence="1 2">
    <name type="scientific">Amycolatopsis camponoti</name>
    <dbReference type="NCBI Taxonomy" id="2606593"/>
    <lineage>
        <taxon>Bacteria</taxon>
        <taxon>Bacillati</taxon>
        <taxon>Actinomycetota</taxon>
        <taxon>Actinomycetes</taxon>
        <taxon>Pseudonocardiales</taxon>
        <taxon>Pseudonocardiaceae</taxon>
        <taxon>Amycolatopsis</taxon>
    </lineage>
</organism>
<dbReference type="Proteomes" id="UP000399805">
    <property type="component" value="Unassembled WGS sequence"/>
</dbReference>
<reference evidence="1 2" key="1">
    <citation type="submission" date="2019-09" db="EMBL/GenBank/DDBJ databases">
        <authorList>
            <person name="Leyn A S."/>
        </authorList>
    </citation>
    <scope>NUCLEOTIDE SEQUENCE [LARGE SCALE GENOMIC DNA]</scope>
    <source>
        <strain evidence="1">AA231_1</strain>
    </source>
</reference>
<name>A0A6I8LII8_9PSEU</name>
<evidence type="ECO:0000313" key="1">
    <source>
        <dbReference type="EMBL" id="VVJ15465.1"/>
    </source>
</evidence>
<sequence length="62" mass="7034">MTVGRATVIQSPDKLIQICRAKLITASRMGLPLKLLHVQRLPSVCHRPGGFRWYSLVWPLSH</sequence>
<dbReference type="AlphaFoldDB" id="A0A6I8LII8"/>
<dbReference type="EMBL" id="CABVGP010000001">
    <property type="protein sequence ID" value="VVJ15465.1"/>
    <property type="molecule type" value="Genomic_DNA"/>
</dbReference>
<accession>A0A6I8LII8</accession>
<keyword evidence="2" id="KW-1185">Reference proteome</keyword>
<protein>
    <submittedName>
        <fullName evidence="1">Uncharacterized protein</fullName>
    </submittedName>
</protein>